<dbReference type="GO" id="GO:0005794">
    <property type="term" value="C:Golgi apparatus"/>
    <property type="evidence" value="ECO:0007669"/>
    <property type="project" value="UniProtKB-SubCell"/>
</dbReference>
<evidence type="ECO:0000256" key="2">
    <source>
        <dbReference type="ARBA" id="ARBA00004555"/>
    </source>
</evidence>
<evidence type="ECO:0000256" key="8">
    <source>
        <dbReference type="ARBA" id="ARBA00032512"/>
    </source>
</evidence>
<evidence type="ECO:0000256" key="6">
    <source>
        <dbReference type="ARBA" id="ARBA00023034"/>
    </source>
</evidence>
<gene>
    <name evidence="11" type="primary">Gorab</name>
</gene>
<organism evidence="11">
    <name type="scientific">Phallusia mammillata</name>
    <dbReference type="NCBI Taxonomy" id="59560"/>
    <lineage>
        <taxon>Eukaryota</taxon>
        <taxon>Metazoa</taxon>
        <taxon>Chordata</taxon>
        <taxon>Tunicata</taxon>
        <taxon>Ascidiacea</taxon>
        <taxon>Phlebobranchia</taxon>
        <taxon>Ascidiidae</taxon>
        <taxon>Phallusia</taxon>
    </lineage>
</organism>
<dbReference type="PANTHER" id="PTHR21470">
    <property type="entry name" value="RAB6-INTERACTING PROTEIN GORAB"/>
    <property type="match status" value="1"/>
</dbReference>
<feature type="compositionally biased region" description="Basic and acidic residues" evidence="10">
    <location>
        <begin position="73"/>
        <end position="83"/>
    </location>
</feature>
<keyword evidence="6" id="KW-0333">Golgi apparatus</keyword>
<dbReference type="EMBL" id="LR785533">
    <property type="protein sequence ID" value="CAB3250362.1"/>
    <property type="molecule type" value="mRNA"/>
</dbReference>
<feature type="region of interest" description="Disordered" evidence="10">
    <location>
        <begin position="1"/>
        <end position="107"/>
    </location>
</feature>
<feature type="compositionally biased region" description="Basic and acidic residues" evidence="10">
    <location>
        <begin position="288"/>
        <end position="298"/>
    </location>
</feature>
<feature type="compositionally biased region" description="Basic and acidic residues" evidence="10">
    <location>
        <begin position="305"/>
        <end position="322"/>
    </location>
</feature>
<evidence type="ECO:0000256" key="1">
    <source>
        <dbReference type="ARBA" id="ARBA00004496"/>
    </source>
</evidence>
<protein>
    <recommendedName>
        <fullName evidence="4">RAB6-interacting golgin</fullName>
    </recommendedName>
    <alternativeName>
        <fullName evidence="9">N-terminal kinase-like-binding protein 1</fullName>
    </alternativeName>
    <alternativeName>
        <fullName evidence="8">SCY1-like 1-binding protein 1</fullName>
    </alternativeName>
</protein>
<accession>A0A6F9DER1</accession>
<proteinExistence type="evidence at transcript level"/>
<sequence>MADWVGFTDADLEKMKNNPKAMQKKNQPKIVKPVTAQKTKLNTNNRRPKSNTRRDEATRTTSHIPPGAALSQPKHDQQIKKNEISAAKQNSHETTQETPKENKAIPENIPLEKNIVIDEESVREKEKLKLEDVHLRQKQMEEKNRKKKAMLSKEIAERKKKAFAESHKLVKIQNELAKLDQMLNVDVSILRDRIETACFEFANAQKRFNKAEAEYVEAKLDLNKKTVKKEDLTEHLYHMIQANEERKVVCRGTGNLLLVITSFFSQAKKLEELMMKLDVEEEVLEAKEQERNNKEAKEQQNISQEAKEEDHKLEVSKTKEQTAETSLKQATDENCLQLAQNATNQETQNPNESGESLHGASSSN</sequence>
<dbReference type="AlphaFoldDB" id="A0A6F9DER1"/>
<evidence type="ECO:0000313" key="11">
    <source>
        <dbReference type="EMBL" id="CAB3250362.1"/>
    </source>
</evidence>
<keyword evidence="5" id="KW-0963">Cytoplasm</keyword>
<keyword evidence="7" id="KW-0175">Coiled coil</keyword>
<evidence type="ECO:0000256" key="10">
    <source>
        <dbReference type="SAM" id="MobiDB-lite"/>
    </source>
</evidence>
<name>A0A6F9DER1_9ASCI</name>
<feature type="compositionally biased region" description="Polar residues" evidence="10">
    <location>
        <begin position="323"/>
        <end position="364"/>
    </location>
</feature>
<evidence type="ECO:0000256" key="3">
    <source>
        <dbReference type="ARBA" id="ARBA00005599"/>
    </source>
</evidence>
<comment type="subcellular location">
    <subcellularLocation>
        <location evidence="1">Cytoplasm</location>
    </subcellularLocation>
    <subcellularLocation>
        <location evidence="2">Golgi apparatus</location>
    </subcellularLocation>
</comment>
<dbReference type="InterPro" id="IPR007033">
    <property type="entry name" value="GORAB"/>
</dbReference>
<evidence type="ECO:0000256" key="7">
    <source>
        <dbReference type="ARBA" id="ARBA00023054"/>
    </source>
</evidence>
<dbReference type="GO" id="GO:1905515">
    <property type="term" value="P:non-motile cilium assembly"/>
    <property type="evidence" value="ECO:0007669"/>
    <property type="project" value="TreeGrafter"/>
</dbReference>
<dbReference type="PANTHER" id="PTHR21470:SF2">
    <property type="entry name" value="RAB6-INTERACTING GOLGIN"/>
    <property type="match status" value="1"/>
</dbReference>
<feature type="region of interest" description="Disordered" evidence="10">
    <location>
        <begin position="288"/>
        <end position="364"/>
    </location>
</feature>
<evidence type="ECO:0000256" key="4">
    <source>
        <dbReference type="ARBA" id="ARBA00014130"/>
    </source>
</evidence>
<comment type="similarity">
    <text evidence="3">Belongs to the GORAB family.</text>
</comment>
<evidence type="ECO:0000256" key="9">
    <source>
        <dbReference type="ARBA" id="ARBA00033032"/>
    </source>
</evidence>
<feature type="compositionally biased region" description="Polar residues" evidence="10">
    <location>
        <begin position="36"/>
        <end position="45"/>
    </location>
</feature>
<evidence type="ECO:0000256" key="5">
    <source>
        <dbReference type="ARBA" id="ARBA00022490"/>
    </source>
</evidence>
<reference evidence="11" key="1">
    <citation type="submission" date="2020-04" db="EMBL/GenBank/DDBJ databases">
        <authorList>
            <person name="Neveu A P."/>
        </authorList>
    </citation>
    <scope>NUCLEOTIDE SEQUENCE</scope>
    <source>
        <tissue evidence="11">Whole embryo</tissue>
    </source>
</reference>
<feature type="compositionally biased region" description="Basic and acidic residues" evidence="10">
    <location>
        <begin position="90"/>
        <end position="104"/>
    </location>
</feature>